<accession>A0A919SNN2</accession>
<sequence>MLTSAAKLPEPFTAKLPIPPVKRPSRSTGDTDHYELTAREASMEILPGLRTPIMGYDGIFPGPTIKARKGRRTVVHYRNQLGVPTVMHLHGGHTPADSDGFPTDLVLPVAGGSGYADQAVGGTTSAGTRDYTYPVNQRAATLWYHDHRMGFTGPQVWRGLAGFFLITDDEEDELPLPRGDRDVPLMITDRAFEADGALRYPAMDPHLVSMPGIDAAHMNGAIGDVILVNGAPWPQLEVEAVRYRFRILNASNARRYELTLDPPAPLTQIGSDQGLLAAPVEHSTITVAPAERYDVIVDFSAYPSGSKVVLKNGDGNVMRFVVGRAATDDSAIPARLSSIEPLPRSAATTRPWMFRQGKVTSMGEETDGWIINGREFDPQRMDATPRLGDVEIWRFGSDGHHPVHVHLSPFQVISRNGGPPGPGDHGWKDTVDLSPHELVEVAIRFDDYDGRYLVHCHNLEHEDMAMMATFRVSR</sequence>
<name>A0A919SNN2_9ACTN</name>
<dbReference type="PROSITE" id="PS00080">
    <property type="entry name" value="MULTICOPPER_OXIDASE2"/>
    <property type="match status" value="1"/>
</dbReference>
<feature type="region of interest" description="Disordered" evidence="4">
    <location>
        <begin position="13"/>
        <end position="32"/>
    </location>
</feature>
<organism evidence="7 8">
    <name type="scientific">Winogradskya consettensis</name>
    <dbReference type="NCBI Taxonomy" id="113560"/>
    <lineage>
        <taxon>Bacteria</taxon>
        <taxon>Bacillati</taxon>
        <taxon>Actinomycetota</taxon>
        <taxon>Actinomycetes</taxon>
        <taxon>Micromonosporales</taxon>
        <taxon>Micromonosporaceae</taxon>
        <taxon>Winogradskya</taxon>
    </lineage>
</organism>
<dbReference type="SUPFAM" id="SSF49503">
    <property type="entry name" value="Cupredoxins"/>
    <property type="match status" value="3"/>
</dbReference>
<dbReference type="InterPro" id="IPR002355">
    <property type="entry name" value="Cu_oxidase_Cu_BS"/>
</dbReference>
<dbReference type="InterPro" id="IPR008972">
    <property type="entry name" value="Cupredoxin"/>
</dbReference>
<keyword evidence="3" id="KW-0560">Oxidoreductase</keyword>
<keyword evidence="2" id="KW-0479">Metal-binding</keyword>
<evidence type="ECO:0000256" key="1">
    <source>
        <dbReference type="ARBA" id="ARBA00010609"/>
    </source>
</evidence>
<keyword evidence="7" id="KW-0946">Virion</keyword>
<evidence type="ECO:0000256" key="3">
    <source>
        <dbReference type="ARBA" id="ARBA00023002"/>
    </source>
</evidence>
<comment type="similarity">
    <text evidence="1">Belongs to the multicopper oxidase family.</text>
</comment>
<dbReference type="PANTHER" id="PTHR48267">
    <property type="entry name" value="CUPREDOXIN SUPERFAMILY PROTEIN"/>
    <property type="match status" value="1"/>
</dbReference>
<dbReference type="GO" id="GO:0016491">
    <property type="term" value="F:oxidoreductase activity"/>
    <property type="evidence" value="ECO:0007669"/>
    <property type="project" value="UniProtKB-KW"/>
</dbReference>
<dbReference type="CDD" id="cd14448">
    <property type="entry name" value="CuRO_2_BOD_CotA_like"/>
    <property type="match status" value="1"/>
</dbReference>
<dbReference type="Proteomes" id="UP000680865">
    <property type="component" value="Unassembled WGS sequence"/>
</dbReference>
<gene>
    <name evidence="7" type="primary">cotA_2</name>
    <name evidence="7" type="ORF">Aco04nite_45510</name>
</gene>
<dbReference type="PANTHER" id="PTHR48267:SF1">
    <property type="entry name" value="BILIRUBIN OXIDASE"/>
    <property type="match status" value="1"/>
</dbReference>
<dbReference type="AlphaFoldDB" id="A0A919SNN2"/>
<dbReference type="Pfam" id="PF07731">
    <property type="entry name" value="Cu-oxidase_2"/>
    <property type="match status" value="1"/>
</dbReference>
<dbReference type="Pfam" id="PF07732">
    <property type="entry name" value="Cu-oxidase_3"/>
    <property type="match status" value="1"/>
</dbReference>
<dbReference type="EMBL" id="BOQP01000024">
    <property type="protein sequence ID" value="GIM75470.1"/>
    <property type="molecule type" value="Genomic_DNA"/>
</dbReference>
<keyword evidence="8" id="KW-1185">Reference proteome</keyword>
<dbReference type="InterPro" id="IPR011706">
    <property type="entry name" value="Cu-oxidase_C"/>
</dbReference>
<dbReference type="InterPro" id="IPR011707">
    <property type="entry name" value="Cu-oxidase-like_N"/>
</dbReference>
<comment type="caution">
    <text evidence="7">The sequence shown here is derived from an EMBL/GenBank/DDBJ whole genome shotgun (WGS) entry which is preliminary data.</text>
</comment>
<feature type="domain" description="Plastocyanin-like" evidence="6">
    <location>
        <begin position="41"/>
        <end position="170"/>
    </location>
</feature>
<evidence type="ECO:0000313" key="8">
    <source>
        <dbReference type="Proteomes" id="UP000680865"/>
    </source>
</evidence>
<dbReference type="Gene3D" id="2.60.40.420">
    <property type="entry name" value="Cupredoxins - blue copper proteins"/>
    <property type="match status" value="3"/>
</dbReference>
<feature type="domain" description="Plastocyanin-like" evidence="5">
    <location>
        <begin position="358"/>
        <end position="473"/>
    </location>
</feature>
<dbReference type="GO" id="GO:0005507">
    <property type="term" value="F:copper ion binding"/>
    <property type="evidence" value="ECO:0007669"/>
    <property type="project" value="InterPro"/>
</dbReference>
<evidence type="ECO:0000259" key="5">
    <source>
        <dbReference type="Pfam" id="PF07731"/>
    </source>
</evidence>
<protein>
    <submittedName>
        <fullName evidence="7">Spore coat protein A</fullName>
    </submittedName>
</protein>
<proteinExistence type="inferred from homology"/>
<evidence type="ECO:0000256" key="2">
    <source>
        <dbReference type="ARBA" id="ARBA00022723"/>
    </source>
</evidence>
<evidence type="ECO:0000259" key="6">
    <source>
        <dbReference type="Pfam" id="PF07732"/>
    </source>
</evidence>
<evidence type="ECO:0000256" key="4">
    <source>
        <dbReference type="SAM" id="MobiDB-lite"/>
    </source>
</evidence>
<evidence type="ECO:0000313" key="7">
    <source>
        <dbReference type="EMBL" id="GIM75470.1"/>
    </source>
</evidence>
<dbReference type="InterPro" id="IPR045087">
    <property type="entry name" value="Cu-oxidase_fam"/>
</dbReference>
<reference evidence="7" key="1">
    <citation type="submission" date="2021-03" db="EMBL/GenBank/DDBJ databases">
        <title>Whole genome shotgun sequence of Actinoplanes consettensis NBRC 14913.</title>
        <authorList>
            <person name="Komaki H."/>
            <person name="Tamura T."/>
        </authorList>
    </citation>
    <scope>NUCLEOTIDE SEQUENCE</scope>
    <source>
        <strain evidence="7">NBRC 14913</strain>
    </source>
</reference>
<keyword evidence="7" id="KW-0167">Capsid protein</keyword>